<feature type="binding site" evidence="5">
    <location>
        <position position="174"/>
    </location>
    <ligand>
        <name>ATP</name>
        <dbReference type="ChEBI" id="CHEBI:30616"/>
    </ligand>
</feature>
<dbReference type="PATRIC" id="fig|1307839.3.peg.1874"/>
<protein>
    <recommendedName>
        <fullName evidence="5 7">Adenylate kinase</fullName>
        <shortName evidence="5">AK</shortName>
        <ecNumber evidence="5 7">2.7.4.3</ecNumber>
    </recommendedName>
    <alternativeName>
        <fullName evidence="5">ATP-AMP transphosphorylase</fullName>
    </alternativeName>
    <alternativeName>
        <fullName evidence="5">ATP:AMP phosphotransferase</fullName>
    </alternativeName>
    <alternativeName>
        <fullName evidence="5">Adenylate monophosphate kinase</fullName>
    </alternativeName>
</protein>
<comment type="pathway">
    <text evidence="5">Purine metabolism; AMP biosynthesis via salvage pathway; AMP from ADP: step 1/1.</text>
</comment>
<comment type="domain">
    <text evidence="5">Consists of three domains, a large central CORE domain and two small peripheral domains, NMPbind and LID, which undergo movements during catalysis. The LID domain closes over the site of phosphoryl transfer upon ATP binding. Assembling and dissambling the active center during each catalytic cycle provides an effective means to prevent ATP hydrolysis.</text>
</comment>
<accession>A0A0S2HZE7</accession>
<evidence type="ECO:0000256" key="6">
    <source>
        <dbReference type="RuleBase" id="RU003330"/>
    </source>
</evidence>
<keyword evidence="5 7" id="KW-0067">ATP-binding</keyword>
<dbReference type="PANTHER" id="PTHR23359">
    <property type="entry name" value="NUCLEOTIDE KINASE"/>
    <property type="match status" value="1"/>
</dbReference>
<dbReference type="NCBIfam" id="NF011100">
    <property type="entry name" value="PRK14527.1"/>
    <property type="match status" value="1"/>
</dbReference>
<evidence type="ECO:0000256" key="1">
    <source>
        <dbReference type="ARBA" id="ARBA00022679"/>
    </source>
</evidence>
<feature type="binding site" evidence="5">
    <location>
        <begin position="86"/>
        <end position="89"/>
    </location>
    <ligand>
        <name>AMP</name>
        <dbReference type="ChEBI" id="CHEBI:456215"/>
    </ligand>
</feature>
<comment type="similarity">
    <text evidence="5 6">Belongs to the adenylate kinase family.</text>
</comment>
<feature type="binding site" evidence="5">
    <location>
        <position position="134"/>
    </location>
    <ligand>
        <name>AMP</name>
        <dbReference type="ChEBI" id="CHEBI:456215"/>
    </ligand>
</feature>
<comment type="subcellular location">
    <subcellularLocation>
        <location evidence="5 7">Cytoplasm</location>
    </subcellularLocation>
</comment>
<dbReference type="InterPro" id="IPR027417">
    <property type="entry name" value="P-loop_NTPase"/>
</dbReference>
<dbReference type="NCBIfam" id="NF001381">
    <property type="entry name" value="PRK00279.1-3"/>
    <property type="match status" value="1"/>
</dbReference>
<dbReference type="Proteomes" id="UP000064893">
    <property type="component" value="Chromosome"/>
</dbReference>
<dbReference type="GO" id="GO:0044209">
    <property type="term" value="P:AMP salvage"/>
    <property type="evidence" value="ECO:0007669"/>
    <property type="project" value="UniProtKB-UniRule"/>
</dbReference>
<feature type="region of interest" description="NMP" evidence="5">
    <location>
        <begin position="31"/>
        <end position="60"/>
    </location>
</feature>
<dbReference type="Gene3D" id="3.40.50.300">
    <property type="entry name" value="P-loop containing nucleotide triphosphate hydrolases"/>
    <property type="match status" value="1"/>
</dbReference>
<dbReference type="Pfam" id="PF00406">
    <property type="entry name" value="ADK"/>
    <property type="match status" value="1"/>
</dbReference>
<dbReference type="OrthoDB" id="9805030at2"/>
<feature type="binding site" evidence="5">
    <location>
        <position position="93"/>
    </location>
    <ligand>
        <name>AMP</name>
        <dbReference type="ChEBI" id="CHEBI:456215"/>
    </ligand>
</feature>
<dbReference type="KEGG" id="blq:L21SP5_01770"/>
<comment type="function">
    <text evidence="5">Catalyzes the reversible transfer of the terminal phosphate group between ATP and AMP. Plays an important role in cellular energy homeostasis and in adenine nucleotide metabolism.</text>
</comment>
<dbReference type="InterPro" id="IPR000850">
    <property type="entry name" value="Adenylat/UMP-CMP_kin"/>
</dbReference>
<gene>
    <name evidence="8" type="primary">adk_2</name>
    <name evidence="5" type="synonym">adk</name>
    <name evidence="8" type="ORF">L21SP5_01770</name>
</gene>
<reference evidence="8 9" key="1">
    <citation type="submission" date="2015-11" db="EMBL/GenBank/DDBJ databases">
        <title>Description and complete genome sequence of a novel strain predominating in hypersaline microbial mats and representing a new family of the Bacteriodetes phylum.</title>
        <authorList>
            <person name="Spring S."/>
            <person name="Bunk B."/>
            <person name="Sproer C."/>
            <person name="Klenk H.-P."/>
        </authorList>
    </citation>
    <scope>NUCLEOTIDE SEQUENCE [LARGE SCALE GENOMIC DNA]</scope>
    <source>
        <strain evidence="8 9">L21-Spi-D4</strain>
    </source>
</reference>
<evidence type="ECO:0000313" key="9">
    <source>
        <dbReference type="Proteomes" id="UP000064893"/>
    </source>
</evidence>
<dbReference type="InterPro" id="IPR033690">
    <property type="entry name" value="Adenylat_kinase_CS"/>
</dbReference>
<dbReference type="EC" id="2.7.4.3" evidence="5 7"/>
<dbReference type="GO" id="GO:0005524">
    <property type="term" value="F:ATP binding"/>
    <property type="evidence" value="ECO:0007669"/>
    <property type="project" value="UniProtKB-UniRule"/>
</dbReference>
<evidence type="ECO:0000313" key="8">
    <source>
        <dbReference type="EMBL" id="ALO15412.1"/>
    </source>
</evidence>
<dbReference type="HAMAP" id="MF_00235">
    <property type="entry name" value="Adenylate_kinase_Adk"/>
    <property type="match status" value="1"/>
</dbReference>
<keyword evidence="1 5" id="KW-0808">Transferase</keyword>
<proteinExistence type="inferred from homology"/>
<name>A0A0S2HZE7_9BACT</name>
<keyword evidence="5" id="KW-0963">Cytoplasm</keyword>
<comment type="caution">
    <text evidence="5">Lacks conserved residue(s) required for the propagation of feature annotation.</text>
</comment>
<dbReference type="PROSITE" id="PS00113">
    <property type="entry name" value="ADENYLATE_KINASE"/>
    <property type="match status" value="1"/>
</dbReference>
<feature type="binding site" evidence="5">
    <location>
        <position position="37"/>
    </location>
    <ligand>
        <name>AMP</name>
        <dbReference type="ChEBI" id="CHEBI:456215"/>
    </ligand>
</feature>
<feature type="binding site" evidence="5">
    <location>
        <begin position="58"/>
        <end position="60"/>
    </location>
    <ligand>
        <name>AMP</name>
        <dbReference type="ChEBI" id="CHEBI:456215"/>
    </ligand>
</feature>
<dbReference type="PRINTS" id="PR00094">
    <property type="entry name" value="ADENYLTKNASE"/>
</dbReference>
<dbReference type="GO" id="GO:0005737">
    <property type="term" value="C:cytoplasm"/>
    <property type="evidence" value="ECO:0007669"/>
    <property type="project" value="UniProtKB-SubCell"/>
</dbReference>
<dbReference type="CDD" id="cd01428">
    <property type="entry name" value="ADK"/>
    <property type="match status" value="1"/>
</dbReference>
<dbReference type="EMBL" id="CP013118">
    <property type="protein sequence ID" value="ALO15412.1"/>
    <property type="molecule type" value="Genomic_DNA"/>
</dbReference>
<evidence type="ECO:0000256" key="7">
    <source>
        <dbReference type="RuleBase" id="RU003331"/>
    </source>
</evidence>
<dbReference type="RefSeq" id="WP_057952877.1">
    <property type="nucleotide sequence ID" value="NZ_CP013118.1"/>
</dbReference>
<sequence>MFNLVLFGPPGSGKGTQSDRISERYNLRHISTGDIFRKEMDEETPLGLRAKKYVEKGDLVPDELVVDLVMKFLDQHNDEKGFIFDGFPRTIRQAEILRSELFERGETIKLMIDLKVPEAELLERMRKRGIESGRADDQNEDVLQNRLQIYRESTEPVITFYTRHHKHYDIDGVGTVDEVFNRISCVVEQFI</sequence>
<dbReference type="AlphaFoldDB" id="A0A0S2HZE7"/>
<feature type="binding site" evidence="5">
    <location>
        <position position="128"/>
    </location>
    <ligand>
        <name>ATP</name>
        <dbReference type="ChEBI" id="CHEBI:30616"/>
    </ligand>
</feature>
<keyword evidence="4 5" id="KW-0418">Kinase</keyword>
<evidence type="ECO:0000256" key="3">
    <source>
        <dbReference type="ARBA" id="ARBA00022741"/>
    </source>
</evidence>
<keyword evidence="2 5" id="KW-0545">Nucleotide biosynthesis</keyword>
<comment type="catalytic activity">
    <reaction evidence="5 7">
        <text>AMP + ATP = 2 ADP</text>
        <dbReference type="Rhea" id="RHEA:12973"/>
        <dbReference type="ChEBI" id="CHEBI:30616"/>
        <dbReference type="ChEBI" id="CHEBI:456215"/>
        <dbReference type="ChEBI" id="CHEBI:456216"/>
        <dbReference type="EC" id="2.7.4.3"/>
    </reaction>
</comment>
<feature type="binding site" evidence="5">
    <location>
        <position position="146"/>
    </location>
    <ligand>
        <name>AMP</name>
        <dbReference type="ChEBI" id="CHEBI:456215"/>
    </ligand>
</feature>
<keyword evidence="9" id="KW-1185">Reference proteome</keyword>
<dbReference type="STRING" id="1307839.L21SP5_01770"/>
<feature type="binding site" evidence="5">
    <location>
        <position position="32"/>
    </location>
    <ligand>
        <name>AMP</name>
        <dbReference type="ChEBI" id="CHEBI:456215"/>
    </ligand>
</feature>
<keyword evidence="3 5" id="KW-0547">Nucleotide-binding</keyword>
<dbReference type="NCBIfam" id="NF011105">
    <property type="entry name" value="PRK14532.1"/>
    <property type="match status" value="1"/>
</dbReference>
<organism evidence="8 9">
    <name type="scientific">Salinivirga cyanobacteriivorans</name>
    <dbReference type="NCBI Taxonomy" id="1307839"/>
    <lineage>
        <taxon>Bacteria</taxon>
        <taxon>Pseudomonadati</taxon>
        <taxon>Bacteroidota</taxon>
        <taxon>Bacteroidia</taxon>
        <taxon>Bacteroidales</taxon>
        <taxon>Salinivirgaceae</taxon>
        <taxon>Salinivirga</taxon>
    </lineage>
</organism>
<evidence type="ECO:0000256" key="5">
    <source>
        <dbReference type="HAMAP-Rule" id="MF_00235"/>
    </source>
</evidence>
<dbReference type="GO" id="GO:0004017">
    <property type="term" value="F:AMP kinase activity"/>
    <property type="evidence" value="ECO:0007669"/>
    <property type="project" value="UniProtKB-UniRule"/>
</dbReference>
<dbReference type="SUPFAM" id="SSF52540">
    <property type="entry name" value="P-loop containing nucleoside triphosphate hydrolases"/>
    <property type="match status" value="1"/>
</dbReference>
<dbReference type="UniPathway" id="UPA00588">
    <property type="reaction ID" value="UER00649"/>
</dbReference>
<feature type="binding site" evidence="5">
    <location>
        <begin position="11"/>
        <end position="16"/>
    </location>
    <ligand>
        <name>ATP</name>
        <dbReference type="ChEBI" id="CHEBI:30616"/>
    </ligand>
</feature>
<comment type="subunit">
    <text evidence="5 7">Monomer.</text>
</comment>
<evidence type="ECO:0000256" key="2">
    <source>
        <dbReference type="ARBA" id="ARBA00022727"/>
    </source>
</evidence>
<evidence type="ECO:0000256" key="4">
    <source>
        <dbReference type="ARBA" id="ARBA00022777"/>
    </source>
</evidence>